<dbReference type="InterPro" id="IPR007630">
    <property type="entry name" value="RNA_pol_sigma70_r4"/>
</dbReference>
<organism evidence="2 3">
    <name type="scientific">Actinomadura fibrosa</name>
    <dbReference type="NCBI Taxonomy" id="111802"/>
    <lineage>
        <taxon>Bacteria</taxon>
        <taxon>Bacillati</taxon>
        <taxon>Actinomycetota</taxon>
        <taxon>Actinomycetes</taxon>
        <taxon>Streptosporangiales</taxon>
        <taxon>Thermomonosporaceae</taxon>
        <taxon>Actinomadura</taxon>
    </lineage>
</organism>
<evidence type="ECO:0000313" key="2">
    <source>
        <dbReference type="EMBL" id="MFD0686030.1"/>
    </source>
</evidence>
<evidence type="ECO:0000313" key="3">
    <source>
        <dbReference type="Proteomes" id="UP001597063"/>
    </source>
</evidence>
<protein>
    <submittedName>
        <fullName evidence="2">Sigma factor-like helix-turn-helix DNA-binding protein</fullName>
    </submittedName>
</protein>
<dbReference type="SUPFAM" id="SSF88659">
    <property type="entry name" value="Sigma3 and sigma4 domains of RNA polymerase sigma factors"/>
    <property type="match status" value="1"/>
</dbReference>
<dbReference type="Gene3D" id="1.10.10.10">
    <property type="entry name" value="Winged helix-like DNA-binding domain superfamily/Winged helix DNA-binding domain"/>
    <property type="match status" value="1"/>
</dbReference>
<dbReference type="InterPro" id="IPR013324">
    <property type="entry name" value="RNA_pol_sigma_r3/r4-like"/>
</dbReference>
<sequence length="167" mass="19561">MSRRRRGEFRDPTPRLAVHEDHLLWKALESMPQLEREVLMARYGLADGEPKTLSEIARLFGVSRGHAEHLLLTAYDDFTDWPIMMVDDGRDDEDYEDRYFDVIDVRKRTVVPPDEQLGIIRCGFCRRRFQPAPKGRPPTFCAGKCRQAAHRLRNRRARSQEQDRPPS</sequence>
<keyword evidence="3" id="KW-1185">Reference proteome</keyword>
<dbReference type="RefSeq" id="WP_131755635.1">
    <property type="nucleotide sequence ID" value="NZ_CAACUY010000007.1"/>
</dbReference>
<dbReference type="InterPro" id="IPR036388">
    <property type="entry name" value="WH-like_DNA-bd_sf"/>
</dbReference>
<dbReference type="Pfam" id="PF04545">
    <property type="entry name" value="Sigma70_r4"/>
    <property type="match status" value="1"/>
</dbReference>
<reference evidence="3" key="1">
    <citation type="journal article" date="2019" name="Int. J. Syst. Evol. Microbiol.">
        <title>The Global Catalogue of Microorganisms (GCM) 10K type strain sequencing project: providing services to taxonomists for standard genome sequencing and annotation.</title>
        <authorList>
            <consortium name="The Broad Institute Genomics Platform"/>
            <consortium name="The Broad Institute Genome Sequencing Center for Infectious Disease"/>
            <person name="Wu L."/>
            <person name="Ma J."/>
        </authorList>
    </citation>
    <scope>NUCLEOTIDE SEQUENCE [LARGE SCALE GENOMIC DNA]</scope>
    <source>
        <strain evidence="3">JCM 9371</strain>
    </source>
</reference>
<accession>A0ABW2XK66</accession>
<feature type="domain" description="RNA polymerase sigma-70 region 4" evidence="1">
    <location>
        <begin position="27"/>
        <end position="67"/>
    </location>
</feature>
<dbReference type="Proteomes" id="UP001597063">
    <property type="component" value="Unassembled WGS sequence"/>
</dbReference>
<proteinExistence type="predicted"/>
<name>A0ABW2XK66_9ACTN</name>
<dbReference type="EMBL" id="JBHTGP010000007">
    <property type="protein sequence ID" value="MFD0686030.1"/>
    <property type="molecule type" value="Genomic_DNA"/>
</dbReference>
<gene>
    <name evidence="2" type="ORF">ACFQZM_16115</name>
</gene>
<evidence type="ECO:0000259" key="1">
    <source>
        <dbReference type="Pfam" id="PF04545"/>
    </source>
</evidence>
<comment type="caution">
    <text evidence="2">The sequence shown here is derived from an EMBL/GenBank/DDBJ whole genome shotgun (WGS) entry which is preliminary data.</text>
</comment>